<dbReference type="Proteomes" id="UP000006727">
    <property type="component" value="Chromosome 16"/>
</dbReference>
<feature type="domain" description="Protein kinase" evidence="1">
    <location>
        <begin position="18"/>
        <end position="172"/>
    </location>
</feature>
<dbReference type="EnsemblPlants" id="Pp3c16_12220V3.1">
    <property type="protein sequence ID" value="Pp3c16_12220V3.1"/>
    <property type="gene ID" value="Pp3c16_12220"/>
</dbReference>
<organism evidence="2">
    <name type="scientific">Physcomitrium patens</name>
    <name type="common">Spreading-leaved earth moss</name>
    <name type="synonym">Physcomitrella patens</name>
    <dbReference type="NCBI Taxonomy" id="3218"/>
    <lineage>
        <taxon>Eukaryota</taxon>
        <taxon>Viridiplantae</taxon>
        <taxon>Streptophyta</taxon>
        <taxon>Embryophyta</taxon>
        <taxon>Bryophyta</taxon>
        <taxon>Bryophytina</taxon>
        <taxon>Bryopsida</taxon>
        <taxon>Funariidae</taxon>
        <taxon>Funariales</taxon>
        <taxon>Funariaceae</taxon>
        <taxon>Physcomitrium</taxon>
    </lineage>
</organism>
<dbReference type="InterPro" id="IPR011009">
    <property type="entry name" value="Kinase-like_dom_sf"/>
</dbReference>
<dbReference type="Gene3D" id="1.10.510.10">
    <property type="entry name" value="Transferase(Phosphotransferase) domain 1"/>
    <property type="match status" value="1"/>
</dbReference>
<dbReference type="GO" id="GO:0005524">
    <property type="term" value="F:ATP binding"/>
    <property type="evidence" value="ECO:0007669"/>
    <property type="project" value="InterPro"/>
</dbReference>
<protein>
    <recommendedName>
        <fullName evidence="1">Protein kinase domain-containing protein</fullName>
    </recommendedName>
</protein>
<dbReference type="InterPro" id="IPR000719">
    <property type="entry name" value="Prot_kinase_dom"/>
</dbReference>
<dbReference type="Gene3D" id="3.30.200.20">
    <property type="entry name" value="Phosphorylase Kinase, domain 1"/>
    <property type="match status" value="1"/>
</dbReference>
<proteinExistence type="predicted"/>
<dbReference type="GO" id="GO:0004672">
    <property type="term" value="F:protein kinase activity"/>
    <property type="evidence" value="ECO:0000318"/>
    <property type="project" value="GO_Central"/>
</dbReference>
<evidence type="ECO:0000313" key="2">
    <source>
        <dbReference type="EMBL" id="PNR37746.1"/>
    </source>
</evidence>
<dbReference type="PROSITE" id="PS50011">
    <property type="entry name" value="PROTEIN_KINASE_DOM"/>
    <property type="match status" value="1"/>
</dbReference>
<dbReference type="PaxDb" id="3218-PP1S15_308V6.1"/>
<dbReference type="PANTHER" id="PTHR48055">
    <property type="entry name" value="LEUCINE-RICH REPEAT RECEPTOR PROTEIN KINASE EMS1"/>
    <property type="match status" value="1"/>
</dbReference>
<name>A0A2K1J897_PHYPA</name>
<dbReference type="AlphaFoldDB" id="A0A2K1J897"/>
<dbReference type="EMBL" id="ABEU02000016">
    <property type="protein sequence ID" value="PNR37746.1"/>
    <property type="molecule type" value="Genomic_DNA"/>
</dbReference>
<dbReference type="PANTHER" id="PTHR48055:SF57">
    <property type="entry name" value="PROTEIN KINASE DOMAIN-CONTAINING PROTEIN"/>
    <property type="match status" value="1"/>
</dbReference>
<dbReference type="SUPFAM" id="SSF56112">
    <property type="entry name" value="Protein kinase-like (PK-like)"/>
    <property type="match status" value="1"/>
</dbReference>
<dbReference type="STRING" id="3218.A0A2K1J897"/>
<dbReference type="InterPro" id="IPR051564">
    <property type="entry name" value="LRR_receptor-like_kinase"/>
</dbReference>
<dbReference type="Pfam" id="PF00069">
    <property type="entry name" value="Pkinase"/>
    <property type="match status" value="1"/>
</dbReference>
<evidence type="ECO:0000313" key="4">
    <source>
        <dbReference type="Proteomes" id="UP000006727"/>
    </source>
</evidence>
<evidence type="ECO:0000313" key="3">
    <source>
        <dbReference type="EnsemblPlants" id="Pp3c16_12220V3.1"/>
    </source>
</evidence>
<evidence type="ECO:0000259" key="1">
    <source>
        <dbReference type="PROSITE" id="PS50011"/>
    </source>
</evidence>
<accession>A0A2K1J897</accession>
<dbReference type="Gramene" id="Pp3c16_12220V3.1">
    <property type="protein sequence ID" value="Pp3c16_12220V3.1"/>
    <property type="gene ID" value="Pp3c16_12220"/>
</dbReference>
<reference evidence="2 4" key="1">
    <citation type="journal article" date="2008" name="Science">
        <title>The Physcomitrella genome reveals evolutionary insights into the conquest of land by plants.</title>
        <authorList>
            <person name="Rensing S."/>
            <person name="Lang D."/>
            <person name="Zimmer A."/>
            <person name="Terry A."/>
            <person name="Salamov A."/>
            <person name="Shapiro H."/>
            <person name="Nishiyama T."/>
            <person name="Perroud P.-F."/>
            <person name="Lindquist E."/>
            <person name="Kamisugi Y."/>
            <person name="Tanahashi T."/>
            <person name="Sakakibara K."/>
            <person name="Fujita T."/>
            <person name="Oishi K."/>
            <person name="Shin-I T."/>
            <person name="Kuroki Y."/>
            <person name="Toyoda A."/>
            <person name="Suzuki Y."/>
            <person name="Hashimoto A."/>
            <person name="Yamaguchi K."/>
            <person name="Sugano A."/>
            <person name="Kohara Y."/>
            <person name="Fujiyama A."/>
            <person name="Anterola A."/>
            <person name="Aoki S."/>
            <person name="Ashton N."/>
            <person name="Barbazuk W.B."/>
            <person name="Barker E."/>
            <person name="Bennetzen J."/>
            <person name="Bezanilla M."/>
            <person name="Blankenship R."/>
            <person name="Cho S.H."/>
            <person name="Dutcher S."/>
            <person name="Estelle M."/>
            <person name="Fawcett J.A."/>
            <person name="Gundlach H."/>
            <person name="Hanada K."/>
            <person name="Heyl A."/>
            <person name="Hicks K.A."/>
            <person name="Hugh J."/>
            <person name="Lohr M."/>
            <person name="Mayer K."/>
            <person name="Melkozernov A."/>
            <person name="Murata T."/>
            <person name="Nelson D."/>
            <person name="Pils B."/>
            <person name="Prigge M."/>
            <person name="Reiss B."/>
            <person name="Renner T."/>
            <person name="Rombauts S."/>
            <person name="Rushton P."/>
            <person name="Sanderfoot A."/>
            <person name="Schween G."/>
            <person name="Shiu S.-H."/>
            <person name="Stueber K."/>
            <person name="Theodoulou F.L."/>
            <person name="Tu H."/>
            <person name="Van de Peer Y."/>
            <person name="Verrier P.J."/>
            <person name="Waters E."/>
            <person name="Wood A."/>
            <person name="Yang L."/>
            <person name="Cove D."/>
            <person name="Cuming A."/>
            <person name="Hasebe M."/>
            <person name="Lucas S."/>
            <person name="Mishler D.B."/>
            <person name="Reski R."/>
            <person name="Grigoriev I."/>
            <person name="Quatrano R.S."/>
            <person name="Boore J.L."/>
        </authorList>
    </citation>
    <scope>NUCLEOTIDE SEQUENCE [LARGE SCALE GENOMIC DNA]</scope>
    <source>
        <strain evidence="3 4">cv. Gransden 2004</strain>
    </source>
</reference>
<gene>
    <name evidence="2" type="ORF">PHYPA_020855</name>
</gene>
<reference evidence="2 4" key="2">
    <citation type="journal article" date="2018" name="Plant J.">
        <title>The Physcomitrella patens chromosome-scale assembly reveals moss genome structure and evolution.</title>
        <authorList>
            <person name="Lang D."/>
            <person name="Ullrich K.K."/>
            <person name="Murat F."/>
            <person name="Fuchs J."/>
            <person name="Jenkins J."/>
            <person name="Haas F.B."/>
            <person name="Piednoel M."/>
            <person name="Gundlach H."/>
            <person name="Van Bel M."/>
            <person name="Meyberg R."/>
            <person name="Vives C."/>
            <person name="Morata J."/>
            <person name="Symeonidi A."/>
            <person name="Hiss M."/>
            <person name="Muchero W."/>
            <person name="Kamisugi Y."/>
            <person name="Saleh O."/>
            <person name="Blanc G."/>
            <person name="Decker E.L."/>
            <person name="van Gessel N."/>
            <person name="Grimwood J."/>
            <person name="Hayes R.D."/>
            <person name="Graham S.W."/>
            <person name="Gunter L.E."/>
            <person name="McDaniel S.F."/>
            <person name="Hoernstein S.N.W."/>
            <person name="Larsson A."/>
            <person name="Li F.W."/>
            <person name="Perroud P.F."/>
            <person name="Phillips J."/>
            <person name="Ranjan P."/>
            <person name="Rokshar D.S."/>
            <person name="Rothfels C.J."/>
            <person name="Schneider L."/>
            <person name="Shu S."/>
            <person name="Stevenson D.W."/>
            <person name="Thummler F."/>
            <person name="Tillich M."/>
            <person name="Villarreal Aguilar J.C."/>
            <person name="Widiez T."/>
            <person name="Wong G.K."/>
            <person name="Wymore A."/>
            <person name="Zhang Y."/>
            <person name="Zimmer A.D."/>
            <person name="Quatrano R.S."/>
            <person name="Mayer K.F.X."/>
            <person name="Goodstein D."/>
            <person name="Casacuberta J.M."/>
            <person name="Vandepoele K."/>
            <person name="Reski R."/>
            <person name="Cuming A.C."/>
            <person name="Tuskan G.A."/>
            <person name="Maumus F."/>
            <person name="Salse J."/>
            <person name="Schmutz J."/>
            <person name="Rensing S.A."/>
        </authorList>
    </citation>
    <scope>NUCLEOTIDE SEQUENCE [LARGE SCALE GENOMIC DNA]</scope>
    <source>
        <strain evidence="3 4">cv. Gransden 2004</strain>
    </source>
</reference>
<dbReference type="InParanoid" id="A0A2K1J897"/>
<keyword evidence="4" id="KW-1185">Reference proteome</keyword>
<reference evidence="3" key="3">
    <citation type="submission" date="2020-12" db="UniProtKB">
        <authorList>
            <consortium name="EnsemblPlants"/>
        </authorList>
    </citation>
    <scope>IDENTIFICATION</scope>
</reference>
<sequence>MPCSILPPPHMLCILLTFNSQNYIDIGSMNIVYREQFLDGTIVVVNRLTIWKMDRFKILGNIQHWTLIKVMDYCNNLNMKALVMEYMPNVMLSNLIHQINTTISIAEGLKYLHHDYQTSIVHGVLKPSNIIFNTFMEARIINFGITKVLSNNDIGRDTSIFTTTNGYLASST</sequence>